<gene>
    <name evidence="4" type="ORF">SAMN05216213_102369</name>
</gene>
<dbReference type="Pfam" id="PF00012">
    <property type="entry name" value="HSP70"/>
    <property type="match status" value="2"/>
</dbReference>
<sequence>MSFSTPARACGIDFGTSNSTVGWLRPGQDSLLPLEDGKITLPSVIFFNTEERRPVYGRLALHEYLEGYEGRLMRSLKSLLGSKLLKSETTVLGSALPFKDLLGFFIGELKKRAEAQAERAFEEVVLGRPVFFVDDDPVADQEAQNTLVAVAHKLGFKEVSFQYEPIAAAFDYESSLAREELVLIVDIGGGTSDFSLVRLAPERHHLAERQDDILATGGVHIGGTDFDKQLSLAGVMPLFGYGSRMKSDAFMPTSYHLNLATWHTINALYAQKTQLALQNMRYDIVDATGIDRLFGLIEQRAGHWLAMQVEESKIALSEQDARPIDLSRVEPGLVAELTRPLFENAIEPLLERIRTSLTQLLADAGITAEQVDTLFFTGGSSGVPALRQSVAAMLPNARSVEGNTFGSIGSGLAIEAKKRYG</sequence>
<dbReference type="EMBL" id="FNJJ01000002">
    <property type="protein sequence ID" value="SDO93930.1"/>
    <property type="molecule type" value="Genomic_DNA"/>
</dbReference>
<evidence type="ECO:0000256" key="2">
    <source>
        <dbReference type="ARBA" id="ARBA00022741"/>
    </source>
</evidence>
<dbReference type="InterPro" id="IPR013126">
    <property type="entry name" value="Hsp_70_fam"/>
</dbReference>
<dbReference type="Gene3D" id="3.90.640.10">
    <property type="entry name" value="Actin, Chain A, domain 4"/>
    <property type="match status" value="1"/>
</dbReference>
<dbReference type="InterPro" id="IPR042054">
    <property type="entry name" value="YegD-like"/>
</dbReference>
<dbReference type="GeneID" id="300930607"/>
<protein>
    <submittedName>
        <fullName evidence="4">Hypothetical chaperone protein</fullName>
    </submittedName>
</protein>
<keyword evidence="3" id="KW-0067">ATP-binding</keyword>
<dbReference type="RefSeq" id="WP_090427819.1">
    <property type="nucleotide sequence ID" value="NZ_FNJJ01000002.1"/>
</dbReference>
<organism evidence="4 5">
    <name type="scientific">Ectopseudomonas guguanensis</name>
    <dbReference type="NCBI Taxonomy" id="1198456"/>
    <lineage>
        <taxon>Bacteria</taxon>
        <taxon>Pseudomonadati</taxon>
        <taxon>Pseudomonadota</taxon>
        <taxon>Gammaproteobacteria</taxon>
        <taxon>Pseudomonadales</taxon>
        <taxon>Pseudomonadaceae</taxon>
        <taxon>Ectopseudomonas</taxon>
    </lineage>
</organism>
<proteinExistence type="inferred from homology"/>
<evidence type="ECO:0000313" key="5">
    <source>
        <dbReference type="Proteomes" id="UP000199460"/>
    </source>
</evidence>
<accession>A0A1H0NNL3</accession>
<dbReference type="Proteomes" id="UP000199460">
    <property type="component" value="Unassembled WGS sequence"/>
</dbReference>
<dbReference type="CDD" id="cd10231">
    <property type="entry name" value="ASKHA_NBD_HSP70_YegD-like"/>
    <property type="match status" value="1"/>
</dbReference>
<dbReference type="OrthoDB" id="9807934at2"/>
<evidence type="ECO:0000313" key="4">
    <source>
        <dbReference type="EMBL" id="SDO93930.1"/>
    </source>
</evidence>
<keyword evidence="2" id="KW-0547">Nucleotide-binding</keyword>
<evidence type="ECO:0000256" key="1">
    <source>
        <dbReference type="ARBA" id="ARBA00007381"/>
    </source>
</evidence>
<comment type="similarity">
    <text evidence="1">Belongs to the heat shock protein 70 family.</text>
</comment>
<dbReference type="SUPFAM" id="SSF53067">
    <property type="entry name" value="Actin-like ATPase domain"/>
    <property type="match status" value="2"/>
</dbReference>
<evidence type="ECO:0000256" key="3">
    <source>
        <dbReference type="ARBA" id="ARBA00022840"/>
    </source>
</evidence>
<dbReference type="PANTHER" id="PTHR19375">
    <property type="entry name" value="HEAT SHOCK PROTEIN 70KDA"/>
    <property type="match status" value="1"/>
</dbReference>
<dbReference type="GO" id="GO:0005524">
    <property type="term" value="F:ATP binding"/>
    <property type="evidence" value="ECO:0007669"/>
    <property type="project" value="UniProtKB-KW"/>
</dbReference>
<dbReference type="PROSITE" id="PS01036">
    <property type="entry name" value="HSP70_3"/>
    <property type="match status" value="1"/>
</dbReference>
<dbReference type="InterPro" id="IPR018181">
    <property type="entry name" value="Heat_shock_70_CS"/>
</dbReference>
<keyword evidence="5" id="KW-1185">Reference proteome</keyword>
<dbReference type="AlphaFoldDB" id="A0A1H0NNL3"/>
<dbReference type="InterPro" id="IPR043129">
    <property type="entry name" value="ATPase_NBD"/>
</dbReference>
<dbReference type="PROSITE" id="PS00329">
    <property type="entry name" value="HSP70_2"/>
    <property type="match status" value="1"/>
</dbReference>
<dbReference type="Gene3D" id="3.30.420.40">
    <property type="match status" value="3"/>
</dbReference>
<reference evidence="5" key="1">
    <citation type="submission" date="2016-10" db="EMBL/GenBank/DDBJ databases">
        <authorList>
            <person name="Varghese N."/>
            <person name="Submissions S."/>
        </authorList>
    </citation>
    <scope>NUCLEOTIDE SEQUENCE [LARGE SCALE GENOMIC DNA]</scope>
    <source>
        <strain evidence="5">JCM 18416</strain>
    </source>
</reference>
<name>A0A1H0NNL3_9GAMM</name>
<dbReference type="GO" id="GO:0140662">
    <property type="term" value="F:ATP-dependent protein folding chaperone"/>
    <property type="evidence" value="ECO:0007669"/>
    <property type="project" value="InterPro"/>
</dbReference>
<dbReference type="PRINTS" id="PR00301">
    <property type="entry name" value="HEATSHOCK70"/>
</dbReference>